<dbReference type="PROSITE" id="PS51273">
    <property type="entry name" value="GATASE_TYPE_1"/>
    <property type="match status" value="1"/>
</dbReference>
<dbReference type="RefSeq" id="WP_221765491.1">
    <property type="nucleotide sequence ID" value="NZ_AP024110.1"/>
</dbReference>
<dbReference type="KEGG" id="mpau:ZMTM_12790"/>
<dbReference type="InterPro" id="IPR044668">
    <property type="entry name" value="PuuD-like"/>
</dbReference>
<evidence type="ECO:0000256" key="1">
    <source>
        <dbReference type="ARBA" id="ARBA00011083"/>
    </source>
</evidence>
<dbReference type="Gene3D" id="3.40.50.880">
    <property type="match status" value="1"/>
</dbReference>
<accession>A0A8D5G3E6</accession>
<dbReference type="InterPro" id="IPR011697">
    <property type="entry name" value="Peptidase_C26"/>
</dbReference>
<proteinExistence type="inferred from homology"/>
<evidence type="ECO:0000256" key="4">
    <source>
        <dbReference type="ARBA" id="ARBA00060634"/>
    </source>
</evidence>
<dbReference type="PANTHER" id="PTHR43235:SF1">
    <property type="entry name" value="GLUTAMINE AMIDOTRANSFERASE PB2B2.05-RELATED"/>
    <property type="match status" value="1"/>
</dbReference>
<evidence type="ECO:0000256" key="5">
    <source>
        <dbReference type="ARBA" id="ARBA00066788"/>
    </source>
</evidence>
<dbReference type="SUPFAM" id="SSF52317">
    <property type="entry name" value="Class I glutamine amidotransferase-like"/>
    <property type="match status" value="1"/>
</dbReference>
<dbReference type="Proteomes" id="UP000826722">
    <property type="component" value="Chromosome"/>
</dbReference>
<comment type="catalytic activity">
    <reaction evidence="2">
        <text>4-(gamma-L-glutamylamino)butanoate + H2O = 4-aminobutanoate + L-glutamate</text>
        <dbReference type="Rhea" id="RHEA:19737"/>
        <dbReference type="ChEBI" id="CHEBI:15377"/>
        <dbReference type="ChEBI" id="CHEBI:29985"/>
        <dbReference type="ChEBI" id="CHEBI:58800"/>
        <dbReference type="ChEBI" id="CHEBI:59888"/>
        <dbReference type="EC" id="3.5.1.94"/>
    </reaction>
</comment>
<evidence type="ECO:0000256" key="2">
    <source>
        <dbReference type="ARBA" id="ARBA00052718"/>
    </source>
</evidence>
<evidence type="ECO:0000313" key="6">
    <source>
        <dbReference type="EMBL" id="BCM25020.1"/>
    </source>
</evidence>
<evidence type="ECO:0000256" key="3">
    <source>
        <dbReference type="ARBA" id="ARBA00055068"/>
    </source>
</evidence>
<dbReference type="AlphaFoldDB" id="A0A8D5G3E6"/>
<evidence type="ECO:0000313" key="7">
    <source>
        <dbReference type="Proteomes" id="UP000826722"/>
    </source>
</evidence>
<protein>
    <recommendedName>
        <fullName evidence="5">gamma-glutamyl-gamma-aminobutyrate hydrolase</fullName>
        <ecNumber evidence="5">3.5.1.94</ecNumber>
    </recommendedName>
</protein>
<dbReference type="GO" id="GO:0006598">
    <property type="term" value="P:polyamine catabolic process"/>
    <property type="evidence" value="ECO:0007669"/>
    <property type="project" value="TreeGrafter"/>
</dbReference>
<dbReference type="CDD" id="cd01745">
    <property type="entry name" value="GATase1_2"/>
    <property type="match status" value="1"/>
</dbReference>
<keyword evidence="7" id="KW-1185">Reference proteome</keyword>
<dbReference type="PANTHER" id="PTHR43235">
    <property type="entry name" value="GLUTAMINE AMIDOTRANSFERASE PB2B2.05-RELATED"/>
    <property type="match status" value="1"/>
</dbReference>
<dbReference type="GO" id="GO:0005829">
    <property type="term" value="C:cytosol"/>
    <property type="evidence" value="ECO:0007669"/>
    <property type="project" value="TreeGrafter"/>
</dbReference>
<dbReference type="GO" id="GO:0033969">
    <property type="term" value="F:gamma-glutamyl-gamma-aminobutyrate hydrolase activity"/>
    <property type="evidence" value="ECO:0007669"/>
    <property type="project" value="UniProtKB-EC"/>
</dbReference>
<dbReference type="InterPro" id="IPR029062">
    <property type="entry name" value="Class_I_gatase-like"/>
</dbReference>
<name>A0A8D5G3E6_9PROT</name>
<sequence length="263" mass="28133">MKSIKHKPVVLLPADVKHQGEHPFHMVGQKYILAVAEAAGALPLLLPSISEHIDLEALLETADGILLTGAVSNVHPSNFDQEVHNPELPLDPARDAITLNLIRAAVTAGIPLLAICRGFQEVNVAFGGSLHQAVQEVAGMADHRESKDLPIDDQYAPAHPVKLVANGKLANITGHEQIMVNSLHGQGIDRLGKGLIAEAFAPDGLIEAVSVENAPAFTLAVQWHPEWKVMENPVYLSIFQAFGDACRARAAGQMKARGRAAPD</sequence>
<dbReference type="EC" id="3.5.1.94" evidence="5"/>
<reference evidence="6" key="1">
    <citation type="journal article" date="2021" name="Arch. Microbiol.">
        <title>Methyloradius palustris gen. nov., sp. nov., a methanol-oxidizing bacterium isolated from snow.</title>
        <authorList>
            <person name="Miyadera T."/>
            <person name="Kojima H."/>
            <person name="Fukui M."/>
        </authorList>
    </citation>
    <scope>NUCLEOTIDE SEQUENCE</scope>
    <source>
        <strain evidence="6">Zm11</strain>
    </source>
</reference>
<organism evidence="6 7">
    <name type="scientific">Methyloradius palustris</name>
    <dbReference type="NCBI Taxonomy" id="2778876"/>
    <lineage>
        <taxon>Bacteria</taxon>
        <taxon>Pseudomonadati</taxon>
        <taxon>Pseudomonadota</taxon>
        <taxon>Betaproteobacteria</taxon>
        <taxon>Nitrosomonadales</taxon>
        <taxon>Methylophilaceae</taxon>
        <taxon>Methyloradius</taxon>
    </lineage>
</organism>
<gene>
    <name evidence="6" type="primary">spuA</name>
    <name evidence="6" type="ORF">ZMTM_12790</name>
</gene>
<keyword evidence="6" id="KW-0315">Glutamine amidotransferase</keyword>
<dbReference type="Pfam" id="PF07722">
    <property type="entry name" value="Peptidase_C26"/>
    <property type="match status" value="1"/>
</dbReference>
<dbReference type="EMBL" id="AP024110">
    <property type="protein sequence ID" value="BCM25020.1"/>
    <property type="molecule type" value="Genomic_DNA"/>
</dbReference>
<comment type="pathway">
    <text evidence="4">Amine and polyamine degradation; putrescine degradation; 4-aminobutanoate from putrescine: step 4/4.</text>
</comment>
<dbReference type="FunFam" id="3.40.50.880:FF:000030">
    <property type="entry name" value="Gamma-glutamyl-gamma-aminobutyrate hydrolase PuuD"/>
    <property type="match status" value="1"/>
</dbReference>
<comment type="similarity">
    <text evidence="1">Belongs to the peptidase C26 family.</text>
</comment>
<comment type="function">
    <text evidence="3">Involved in the breakdown of putrescine via hydrolysis of the gamma-glutamyl linkage of gamma-glutamyl-gamma-aminobutyrate.</text>
</comment>